<evidence type="ECO:0000256" key="1">
    <source>
        <dbReference type="PROSITE-ProRule" id="PRU01005"/>
    </source>
</evidence>
<organism evidence="4 5">
    <name type="scientific">Thelohanellus kitauei</name>
    <name type="common">Myxosporean</name>
    <dbReference type="NCBI Taxonomy" id="669202"/>
    <lineage>
        <taxon>Eukaryota</taxon>
        <taxon>Metazoa</taxon>
        <taxon>Cnidaria</taxon>
        <taxon>Myxozoa</taxon>
        <taxon>Myxosporea</taxon>
        <taxon>Bivalvulida</taxon>
        <taxon>Platysporina</taxon>
        <taxon>Myxobolidae</taxon>
        <taxon>Thelohanellus</taxon>
    </lineage>
</organism>
<evidence type="ECO:0000313" key="5">
    <source>
        <dbReference type="Proteomes" id="UP000031668"/>
    </source>
</evidence>
<proteinExistence type="predicted"/>
<reference evidence="4 5" key="1">
    <citation type="journal article" date="2014" name="Genome Biol. Evol.">
        <title>The genome of the myxosporean Thelohanellus kitauei shows adaptations to nutrient acquisition within its fish host.</title>
        <authorList>
            <person name="Yang Y."/>
            <person name="Xiong J."/>
            <person name="Zhou Z."/>
            <person name="Huo F."/>
            <person name="Miao W."/>
            <person name="Ran C."/>
            <person name="Liu Y."/>
            <person name="Zhang J."/>
            <person name="Feng J."/>
            <person name="Wang M."/>
            <person name="Wang M."/>
            <person name="Wang L."/>
            <person name="Yao B."/>
        </authorList>
    </citation>
    <scope>NUCLEOTIDE SEQUENCE [LARGE SCALE GENOMIC DNA]</scope>
    <source>
        <strain evidence="4">Wuqing</strain>
    </source>
</reference>
<name>A0A0C2N7Z4_THEKT</name>
<dbReference type="Gene3D" id="1.10.10.1940">
    <property type="match status" value="1"/>
</dbReference>
<feature type="compositionally biased region" description="Basic residues" evidence="2">
    <location>
        <begin position="155"/>
        <end position="164"/>
    </location>
</feature>
<protein>
    <recommendedName>
        <fullName evidence="3">ShKT domain-containing protein</fullName>
    </recommendedName>
</protein>
<keyword evidence="5" id="KW-1185">Reference proteome</keyword>
<feature type="compositionally biased region" description="Basic residues" evidence="2">
    <location>
        <begin position="187"/>
        <end position="212"/>
    </location>
</feature>
<dbReference type="Pfam" id="PF01549">
    <property type="entry name" value="ShK"/>
    <property type="match status" value="1"/>
</dbReference>
<dbReference type="PROSITE" id="PS51670">
    <property type="entry name" value="SHKT"/>
    <property type="match status" value="1"/>
</dbReference>
<evidence type="ECO:0000313" key="4">
    <source>
        <dbReference type="EMBL" id="KII70047.1"/>
    </source>
</evidence>
<comment type="caution">
    <text evidence="1">Lacks conserved residue(s) required for the propagation of feature annotation.</text>
</comment>
<feature type="compositionally biased region" description="Polar residues" evidence="2">
    <location>
        <begin position="420"/>
        <end position="429"/>
    </location>
</feature>
<feature type="compositionally biased region" description="Polar residues" evidence="2">
    <location>
        <begin position="294"/>
        <end position="414"/>
    </location>
</feature>
<sequence>MIFYSESGSSRPRHSNTQNLIMSKITKLKKYLIPGGDIDIKKATQSLANILENNMNHKITKAKEDFETKLLSILDKRILLTAEMLRESKDCRDTIQNCENLKENNVCNTSVDAMNKTCRKTCGFCKDIDITLEDIISAVKQDVSQISQVLKPQTIHHFKPKHGQKVQAPPIKYKHVKPTKHPEHSKKPLKKKQKHPKPTHHKAPPKKIVRKPKNNECPEICKSKCLTGCPKKCCSDTANETKPYSDLKQIIPPPTSQGMNTLSNQNFNQPPTSSFGTSQPTSSSSTFFTPPQLLGQSQLNSMYPPNGASQSNGMYGPNGPSQSNSMYPTNGLSQSNSMYPTNGLSQSNGMYPTNGMYSPNGASQSNVMYPSNSASQSNGMYTSNNMYQPNSLSQPNGISLPNSMYQPNSLSQPNGIPLQNGPSLNSGQFPPSGAYPSTCPSQCKEQSDLFPRLSRRVLYSKTFCQHGPK</sequence>
<dbReference type="AlphaFoldDB" id="A0A0C2N7Z4"/>
<dbReference type="Proteomes" id="UP000031668">
    <property type="component" value="Unassembled WGS sequence"/>
</dbReference>
<feature type="compositionally biased region" description="Low complexity" evidence="2">
    <location>
        <begin position="269"/>
        <end position="292"/>
    </location>
</feature>
<dbReference type="SMART" id="SM00254">
    <property type="entry name" value="ShKT"/>
    <property type="match status" value="1"/>
</dbReference>
<dbReference type="InterPro" id="IPR003582">
    <property type="entry name" value="ShKT_dom"/>
</dbReference>
<feature type="domain" description="ShKT" evidence="3">
    <location>
        <begin position="91"/>
        <end position="125"/>
    </location>
</feature>
<keyword evidence="1" id="KW-1015">Disulfide bond</keyword>
<dbReference type="EMBL" id="JWZT01002207">
    <property type="protein sequence ID" value="KII70047.1"/>
    <property type="molecule type" value="Genomic_DNA"/>
</dbReference>
<comment type="caution">
    <text evidence="4">The sequence shown here is derived from an EMBL/GenBank/DDBJ whole genome shotgun (WGS) entry which is preliminary data.</text>
</comment>
<feature type="region of interest" description="Disordered" evidence="2">
    <location>
        <begin position="155"/>
        <end position="213"/>
    </location>
</feature>
<feature type="compositionally biased region" description="Polar residues" evidence="2">
    <location>
        <begin position="256"/>
        <end position="268"/>
    </location>
</feature>
<accession>A0A0C2N7Z4</accession>
<feature type="disulfide bond" evidence="1">
    <location>
        <begin position="91"/>
        <end position="125"/>
    </location>
</feature>
<evidence type="ECO:0000259" key="3">
    <source>
        <dbReference type="PROSITE" id="PS51670"/>
    </source>
</evidence>
<feature type="region of interest" description="Disordered" evidence="2">
    <location>
        <begin position="245"/>
        <end position="445"/>
    </location>
</feature>
<evidence type="ECO:0000256" key="2">
    <source>
        <dbReference type="SAM" id="MobiDB-lite"/>
    </source>
</evidence>
<dbReference type="OrthoDB" id="8964765at2759"/>
<gene>
    <name evidence="4" type="ORF">RF11_08526</name>
</gene>